<dbReference type="RefSeq" id="WP_345175487.1">
    <property type="nucleotide sequence ID" value="NZ_BAABFQ010000005.1"/>
</dbReference>
<dbReference type="Pfam" id="PF25976">
    <property type="entry name" value="LpqB_N"/>
    <property type="match status" value="1"/>
</dbReference>
<sequence length="577" mass="60527">MNRALASAVAAGLVLLAGCVRVPTEGPVEETRSEGRVGSDPGVFIDPRPPQAGEGPAEIVDHFLDAMQATPIQTQTARQFLSQDADAVWDPGLETITYAEPPAPVETADGVQVTLTGADRLDGRGAWQGPLPADQREITFPMVMEDGEWRIDAAPDALIVPEDWFESRYVPASLYFFDPTDSILAPEPIYVPKGEQLASSLTKALVKGPGDELGRVVQSAVPAELEVVVGVRVSAEGEAVIPLAGEAQLTAATIELMMAQFAWTLRQDAAIESIRVTLNGDPVPLPGGVTSYRVDGGGEFDPAGFQASPLLYGLRDGRVVSGTPSGLSPVAGPLGTRNLGLRSIGTSLDATAVAGVGGEGTSLLLGELGDSAESMRVESVVENATDLLRPSWDFADRAWVVDRTTAGARVLYVFEGRVQGLRVPGLTGANVRSFQVSRDGTRLVAVVRRDGSDALVVSRIEHSPTGRVVGATRAERIGTGGEANLPIRSITWSSPARIAMLIPLTPTLAHVELVSVDGSPAVPEAATASIEERLVSLAGSPYPDEPLYGLARGTLVEVVDQKSTSIDPGVTTLVYVG</sequence>
<feature type="domain" description="GerMN" evidence="1">
    <location>
        <begin position="198"/>
        <end position="287"/>
    </location>
</feature>
<dbReference type="EMBL" id="JBHSMD010000006">
    <property type="protein sequence ID" value="MFC5494867.1"/>
    <property type="molecule type" value="Genomic_DNA"/>
</dbReference>
<accession>A0ABW0N7F8</accession>
<name>A0ABW0N7F8_9ACTN</name>
<comment type="caution">
    <text evidence="2">The sequence shown here is derived from an EMBL/GenBank/DDBJ whole genome shotgun (WGS) entry which is preliminary data.</text>
</comment>
<dbReference type="InterPro" id="IPR059026">
    <property type="entry name" value="LpqB_N"/>
</dbReference>
<dbReference type="PROSITE" id="PS51257">
    <property type="entry name" value="PROKAR_LIPOPROTEIN"/>
    <property type="match status" value="1"/>
</dbReference>
<proteinExistence type="predicted"/>
<dbReference type="Proteomes" id="UP001595956">
    <property type="component" value="Unassembled WGS sequence"/>
</dbReference>
<gene>
    <name evidence="2" type="ORF">ACFPKY_17280</name>
</gene>
<protein>
    <submittedName>
        <fullName evidence="2">LpqB family beta-propeller domain-containing protein</fullName>
    </submittedName>
</protein>
<dbReference type="InterPro" id="IPR019606">
    <property type="entry name" value="GerMN"/>
</dbReference>
<evidence type="ECO:0000313" key="3">
    <source>
        <dbReference type="Proteomes" id="UP001595956"/>
    </source>
</evidence>
<evidence type="ECO:0000313" key="2">
    <source>
        <dbReference type="EMBL" id="MFC5494867.1"/>
    </source>
</evidence>
<dbReference type="SMART" id="SM00909">
    <property type="entry name" value="Germane"/>
    <property type="match status" value="1"/>
</dbReference>
<dbReference type="Pfam" id="PF10647">
    <property type="entry name" value="Gmad1"/>
    <property type="match status" value="1"/>
</dbReference>
<dbReference type="InterPro" id="IPR018910">
    <property type="entry name" value="LpqB_C"/>
</dbReference>
<dbReference type="Pfam" id="PF10646">
    <property type="entry name" value="Germane"/>
    <property type="match status" value="1"/>
</dbReference>
<reference evidence="3" key="1">
    <citation type="journal article" date="2019" name="Int. J. Syst. Evol. Microbiol.">
        <title>The Global Catalogue of Microorganisms (GCM) 10K type strain sequencing project: providing services to taxonomists for standard genome sequencing and annotation.</title>
        <authorList>
            <consortium name="The Broad Institute Genomics Platform"/>
            <consortium name="The Broad Institute Genome Sequencing Center for Infectious Disease"/>
            <person name="Wu L."/>
            <person name="Ma J."/>
        </authorList>
    </citation>
    <scope>NUCLEOTIDE SEQUENCE [LARGE SCALE GENOMIC DNA]</scope>
    <source>
        <strain evidence="3">KACC 13778</strain>
    </source>
</reference>
<organism evidence="2 3">
    <name type="scientific">Nocardioides caricicola</name>
    <dbReference type="NCBI Taxonomy" id="634770"/>
    <lineage>
        <taxon>Bacteria</taxon>
        <taxon>Bacillati</taxon>
        <taxon>Actinomycetota</taxon>
        <taxon>Actinomycetes</taxon>
        <taxon>Propionibacteriales</taxon>
        <taxon>Nocardioidaceae</taxon>
        <taxon>Nocardioides</taxon>
    </lineage>
</organism>
<evidence type="ECO:0000259" key="1">
    <source>
        <dbReference type="SMART" id="SM00909"/>
    </source>
</evidence>
<keyword evidence="3" id="KW-1185">Reference proteome</keyword>